<dbReference type="SUPFAM" id="SSF46785">
    <property type="entry name" value="Winged helix' DNA-binding domain"/>
    <property type="match status" value="1"/>
</dbReference>
<name>A0ABS1DMR3_9PROT</name>
<dbReference type="InterPro" id="IPR036390">
    <property type="entry name" value="WH_DNA-bd_sf"/>
</dbReference>
<keyword evidence="1 5" id="KW-0678">Repressor</keyword>
<evidence type="ECO:0000256" key="1">
    <source>
        <dbReference type="ARBA" id="ARBA00022491"/>
    </source>
</evidence>
<evidence type="ECO:0000256" key="5">
    <source>
        <dbReference type="HAMAP-Rule" id="MF_00081"/>
    </source>
</evidence>
<gene>
    <name evidence="5 7" type="primary">hrcA</name>
    <name evidence="7" type="ORF">CKO28_25635</name>
</gene>
<evidence type="ECO:0000256" key="3">
    <source>
        <dbReference type="ARBA" id="ARBA00023016"/>
    </source>
</evidence>
<keyword evidence="2 5" id="KW-0805">Transcription regulation</keyword>
<evidence type="ECO:0000256" key="4">
    <source>
        <dbReference type="ARBA" id="ARBA00023163"/>
    </source>
</evidence>
<keyword evidence="4 5" id="KW-0804">Transcription</keyword>
<dbReference type="Pfam" id="PF01628">
    <property type="entry name" value="HrcA"/>
    <property type="match status" value="1"/>
</dbReference>
<organism evidence="7 8">
    <name type="scientific">Rhodovibrio sodomensis</name>
    <dbReference type="NCBI Taxonomy" id="1088"/>
    <lineage>
        <taxon>Bacteria</taxon>
        <taxon>Pseudomonadati</taxon>
        <taxon>Pseudomonadota</taxon>
        <taxon>Alphaproteobacteria</taxon>
        <taxon>Rhodospirillales</taxon>
        <taxon>Rhodovibrionaceae</taxon>
        <taxon>Rhodovibrio</taxon>
    </lineage>
</organism>
<keyword evidence="3 5" id="KW-0346">Stress response</keyword>
<dbReference type="Gene3D" id="1.10.10.10">
    <property type="entry name" value="Winged helix-like DNA-binding domain superfamily/Winged helix DNA-binding domain"/>
    <property type="match status" value="1"/>
</dbReference>
<comment type="function">
    <text evidence="5">Negative regulator of class I heat shock genes (grpE-dnaK-dnaJ and groELS operons). Prevents heat-shock induction of these operons.</text>
</comment>
<comment type="caution">
    <text evidence="7">The sequence shown here is derived from an EMBL/GenBank/DDBJ whole genome shotgun (WGS) entry which is preliminary data.</text>
</comment>
<dbReference type="HAMAP" id="MF_00081">
    <property type="entry name" value="HrcA"/>
    <property type="match status" value="1"/>
</dbReference>
<dbReference type="InterPro" id="IPR036388">
    <property type="entry name" value="WH-like_DNA-bd_sf"/>
</dbReference>
<dbReference type="Gene3D" id="3.30.450.40">
    <property type="match status" value="1"/>
</dbReference>
<dbReference type="PANTHER" id="PTHR34824">
    <property type="entry name" value="HEAT-INDUCIBLE TRANSCRIPTION REPRESSOR HRCA"/>
    <property type="match status" value="1"/>
</dbReference>
<dbReference type="Proteomes" id="UP001296873">
    <property type="component" value="Unassembled WGS sequence"/>
</dbReference>
<dbReference type="NCBIfam" id="TIGR00331">
    <property type="entry name" value="hrcA"/>
    <property type="match status" value="1"/>
</dbReference>
<keyword evidence="8" id="KW-1185">Reference proteome</keyword>
<dbReference type="InterPro" id="IPR021153">
    <property type="entry name" value="HrcA_C"/>
</dbReference>
<evidence type="ECO:0000259" key="6">
    <source>
        <dbReference type="Pfam" id="PF01628"/>
    </source>
</evidence>
<dbReference type="RefSeq" id="WP_200344196.1">
    <property type="nucleotide sequence ID" value="NZ_NRRL01000180.1"/>
</dbReference>
<dbReference type="EMBL" id="NRRL01000180">
    <property type="protein sequence ID" value="MBK1671387.1"/>
    <property type="molecule type" value="Genomic_DNA"/>
</dbReference>
<comment type="similarity">
    <text evidence="5">Belongs to the HrcA family.</text>
</comment>
<dbReference type="SUPFAM" id="SSF55781">
    <property type="entry name" value="GAF domain-like"/>
    <property type="match status" value="1"/>
</dbReference>
<proteinExistence type="inferred from homology"/>
<dbReference type="PIRSF" id="PIRSF005485">
    <property type="entry name" value="HrcA"/>
    <property type="match status" value="1"/>
</dbReference>
<dbReference type="InterPro" id="IPR023120">
    <property type="entry name" value="WHTH_transcript_rep_HrcA_IDD"/>
</dbReference>
<dbReference type="InterPro" id="IPR002571">
    <property type="entry name" value="HrcA"/>
</dbReference>
<evidence type="ECO:0000313" key="8">
    <source>
        <dbReference type="Proteomes" id="UP001296873"/>
    </source>
</evidence>
<dbReference type="Gene3D" id="3.30.390.60">
    <property type="entry name" value="Heat-inducible transcription repressor hrca homolog, domain 3"/>
    <property type="match status" value="1"/>
</dbReference>
<accession>A0ABS1DMR3</accession>
<reference evidence="7 8" key="1">
    <citation type="journal article" date="2020" name="Microorganisms">
        <title>Osmotic Adaptation and Compatible Solute Biosynthesis of Phototrophic Bacteria as Revealed from Genome Analyses.</title>
        <authorList>
            <person name="Imhoff J.F."/>
            <person name="Rahn T."/>
            <person name="Kunzel S."/>
            <person name="Keller A."/>
            <person name="Neulinger S.C."/>
        </authorList>
    </citation>
    <scope>NUCLEOTIDE SEQUENCE [LARGE SCALE GENOMIC DNA]</scope>
    <source>
        <strain evidence="7 8">DSM 9895</strain>
    </source>
</reference>
<feature type="domain" description="Heat-inducible transcription repressor HrcA C-terminal" evidence="6">
    <location>
        <begin position="120"/>
        <end position="340"/>
    </location>
</feature>
<dbReference type="PANTHER" id="PTHR34824:SF1">
    <property type="entry name" value="HEAT-INDUCIBLE TRANSCRIPTION REPRESSOR HRCA"/>
    <property type="match status" value="1"/>
</dbReference>
<protein>
    <recommendedName>
        <fullName evidence="5">Heat-inducible transcription repressor HrcA</fullName>
    </recommendedName>
</protein>
<evidence type="ECO:0000313" key="7">
    <source>
        <dbReference type="EMBL" id="MBK1671387.1"/>
    </source>
</evidence>
<dbReference type="InterPro" id="IPR029016">
    <property type="entry name" value="GAF-like_dom_sf"/>
</dbReference>
<sequence length="355" mass="38541">MTERRGGLSGRTDLSALDQRSREIFRHIVDAYVATGAPIGSRTLARQLGMGLSPATLRNTMAELEELGLLYAPHTSAGRLPTDQGLRLFVDGLLEKGNLDPRERENIEARCAASGRSLPDTMAEASRMLSDLSKCAGLVVAPKFEEPLKHIEFVSLGPGRALCVMVTNSGAVENRIIDVPMGLPPSSLVEASNYLSSKLVGRTLSEAQRVVQQELQQERQELNALTRRLVEQGVADWSEANEGALIVRGQAHLLEDVSALEDLEKVRNLFSALEKKESLVKLLDLADDAQGVQIFIGAESELFGATDCSMVIAPYANSDQRFVGAIGVIGPTRIDYARIIPMVDYTAKVMSRLVG</sequence>
<evidence type="ECO:0000256" key="2">
    <source>
        <dbReference type="ARBA" id="ARBA00023015"/>
    </source>
</evidence>